<organism evidence="1">
    <name type="scientific">Vibrio splendidus</name>
    <dbReference type="NCBI Taxonomy" id="29497"/>
    <lineage>
        <taxon>Bacteria</taxon>
        <taxon>Pseudomonadati</taxon>
        <taxon>Pseudomonadota</taxon>
        <taxon>Gammaproteobacteria</taxon>
        <taxon>Vibrionales</taxon>
        <taxon>Vibrionaceae</taxon>
        <taxon>Vibrio</taxon>
    </lineage>
</organism>
<name>A0A0H3ZQ81_VIBSP</name>
<protein>
    <submittedName>
        <fullName evidence="1">Uncharacterized protein</fullName>
    </submittedName>
</protein>
<dbReference type="EMBL" id="KP795580">
    <property type="protein sequence ID" value="AKN38390.1"/>
    <property type="molecule type" value="Genomic_DNA"/>
</dbReference>
<proteinExistence type="predicted"/>
<reference evidence="1" key="1">
    <citation type="journal article" date="2015" name="MBio">
        <title>Eco-Evolutionary Dynamics of Episomes among Ecologically Cohesive Bacterial Populations.</title>
        <authorList>
            <person name="Xue H."/>
            <person name="Cordero O.X."/>
            <person name="Camas F.M."/>
            <person name="Trimble W."/>
            <person name="Meyer F."/>
            <person name="Guglielmini J."/>
            <person name="Rocha E.P."/>
            <person name="Polz M.F."/>
        </authorList>
    </citation>
    <scope>NUCLEOTIDE SEQUENCE</scope>
    <source>
        <strain evidence="1">1F_145</strain>
    </source>
</reference>
<dbReference type="AlphaFoldDB" id="A0A0H3ZQ81"/>
<sequence>MNTQIIRKNDTKKLDALFAAATKITVETQYMDSYTDGYDYVSRTSNIDEVKEFMTNNYYSLRVTLVTDENGNHDSLVIRTSGWSKHEFTLSFLPQPPARIETATVQDEPIKPRMTFEMVQAYLKAGFISPLNHGAKYETATEDLDKSIVAIKVIFSESAAFNAAMRDGDSYINKFATLDQYNRLTWLTLAEQKRWQLENGEYGGYDKTQLELTTARGQTVRFRHDISVREPSLTASWSEWVDYCRKEEKRA</sequence>
<evidence type="ECO:0000313" key="1">
    <source>
        <dbReference type="EMBL" id="AKN38390.1"/>
    </source>
</evidence>
<accession>A0A0H3ZQ81</accession>